<sequence>MELSQLRALIAVLDSGSVLHASKALKVSRGTLYARMTALEENLGLKLLVSTNQGVIATDYGRQFAAEARALLATADAMARAARRQRDELLGELYIRASVGLPPQLLMVLMRQIGKRHPELAVRFEITRDPAADLPADTDLVLHFAPAVPAGPFRTFVLSRFPEHLIASTEYLDAHGRPQTLEQLREHQLMSWCPPGEDGSCLPLLGGGSFPITPDLVSDQVYVLHCLAAAGHGIALLPDSQPMRHLIPGTPREVVLPDLVGRRSSLWALIPEAQADTPRSQAAARLIREVCSGVFSLHVEQIPEG</sequence>
<keyword evidence="4" id="KW-0804">Transcription</keyword>
<keyword evidence="2" id="KW-0805">Transcription regulation</keyword>
<evidence type="ECO:0000256" key="1">
    <source>
        <dbReference type="ARBA" id="ARBA00009437"/>
    </source>
</evidence>
<dbReference type="EMBL" id="PVNL01000117">
    <property type="protein sequence ID" value="PRQ01223.1"/>
    <property type="molecule type" value="Genomic_DNA"/>
</dbReference>
<accession>A0A2S9Y7Z3</accession>
<reference evidence="6 7" key="1">
    <citation type="submission" date="2018-03" db="EMBL/GenBank/DDBJ databases">
        <title>Draft Genome Sequences of the Obligatory Marine Myxobacteria Enhygromyxa salina SWB007.</title>
        <authorList>
            <person name="Poehlein A."/>
            <person name="Moghaddam J.A."/>
            <person name="Harms H."/>
            <person name="Alanjari M."/>
            <person name="Koenig G.M."/>
            <person name="Daniel R."/>
            <person name="Schaeberle T.F."/>
        </authorList>
    </citation>
    <scope>NUCLEOTIDE SEQUENCE [LARGE SCALE GENOMIC DNA]</scope>
    <source>
        <strain evidence="6 7">SWB007</strain>
    </source>
</reference>
<comment type="caution">
    <text evidence="6">The sequence shown here is derived from an EMBL/GenBank/DDBJ whole genome shotgun (WGS) entry which is preliminary data.</text>
</comment>
<dbReference type="InterPro" id="IPR058163">
    <property type="entry name" value="LysR-type_TF_proteobact-type"/>
</dbReference>
<dbReference type="GO" id="GO:0006351">
    <property type="term" value="P:DNA-templated transcription"/>
    <property type="evidence" value="ECO:0007669"/>
    <property type="project" value="TreeGrafter"/>
</dbReference>
<evidence type="ECO:0000259" key="5">
    <source>
        <dbReference type="PROSITE" id="PS50931"/>
    </source>
</evidence>
<dbReference type="GO" id="GO:0003700">
    <property type="term" value="F:DNA-binding transcription factor activity"/>
    <property type="evidence" value="ECO:0007669"/>
    <property type="project" value="InterPro"/>
</dbReference>
<evidence type="ECO:0000256" key="3">
    <source>
        <dbReference type="ARBA" id="ARBA00023125"/>
    </source>
</evidence>
<proteinExistence type="inferred from homology"/>
<comment type="similarity">
    <text evidence="1">Belongs to the LysR transcriptional regulatory family.</text>
</comment>
<dbReference type="InterPro" id="IPR005119">
    <property type="entry name" value="LysR_subst-bd"/>
</dbReference>
<dbReference type="Proteomes" id="UP000238823">
    <property type="component" value="Unassembled WGS sequence"/>
</dbReference>
<dbReference type="PANTHER" id="PTHR30537">
    <property type="entry name" value="HTH-TYPE TRANSCRIPTIONAL REGULATOR"/>
    <property type="match status" value="1"/>
</dbReference>
<dbReference type="InterPro" id="IPR036388">
    <property type="entry name" value="WH-like_DNA-bd_sf"/>
</dbReference>
<protein>
    <submittedName>
        <fullName evidence="6">Putative hydrogen peroxide-inducible protein activator</fullName>
    </submittedName>
</protein>
<feature type="domain" description="HTH lysR-type" evidence="5">
    <location>
        <begin position="1"/>
        <end position="58"/>
    </location>
</feature>
<evidence type="ECO:0000313" key="7">
    <source>
        <dbReference type="Proteomes" id="UP000238823"/>
    </source>
</evidence>
<name>A0A2S9Y7Z3_9BACT</name>
<dbReference type="Pfam" id="PF03466">
    <property type="entry name" value="LysR_substrate"/>
    <property type="match status" value="1"/>
</dbReference>
<evidence type="ECO:0000313" key="6">
    <source>
        <dbReference type="EMBL" id="PRQ01223.1"/>
    </source>
</evidence>
<dbReference type="Pfam" id="PF00126">
    <property type="entry name" value="HTH_1"/>
    <property type="match status" value="1"/>
</dbReference>
<dbReference type="Gene3D" id="1.10.10.10">
    <property type="entry name" value="Winged helix-like DNA-binding domain superfamily/Winged helix DNA-binding domain"/>
    <property type="match status" value="1"/>
</dbReference>
<dbReference type="InterPro" id="IPR036390">
    <property type="entry name" value="WH_DNA-bd_sf"/>
</dbReference>
<dbReference type="AlphaFoldDB" id="A0A2S9Y7Z3"/>
<dbReference type="Gene3D" id="3.40.190.290">
    <property type="match status" value="1"/>
</dbReference>
<organism evidence="6 7">
    <name type="scientific">Enhygromyxa salina</name>
    <dbReference type="NCBI Taxonomy" id="215803"/>
    <lineage>
        <taxon>Bacteria</taxon>
        <taxon>Pseudomonadati</taxon>
        <taxon>Myxococcota</taxon>
        <taxon>Polyangia</taxon>
        <taxon>Nannocystales</taxon>
        <taxon>Nannocystaceae</taxon>
        <taxon>Enhygromyxa</taxon>
    </lineage>
</organism>
<dbReference type="SUPFAM" id="SSF53850">
    <property type="entry name" value="Periplasmic binding protein-like II"/>
    <property type="match status" value="1"/>
</dbReference>
<dbReference type="SUPFAM" id="SSF46785">
    <property type="entry name" value="Winged helix' DNA-binding domain"/>
    <property type="match status" value="1"/>
</dbReference>
<dbReference type="GO" id="GO:0043565">
    <property type="term" value="F:sequence-specific DNA binding"/>
    <property type="evidence" value="ECO:0007669"/>
    <property type="project" value="TreeGrafter"/>
</dbReference>
<dbReference type="PANTHER" id="PTHR30537:SF66">
    <property type="entry name" value="IRON-REGULATED VIRULENCE REGULATORY PROTEIN IRGB"/>
    <property type="match status" value="1"/>
</dbReference>
<keyword evidence="3" id="KW-0238">DNA-binding</keyword>
<dbReference type="RefSeq" id="WP_181234233.1">
    <property type="nucleotide sequence ID" value="NZ_PVNL01000117.1"/>
</dbReference>
<dbReference type="PROSITE" id="PS50931">
    <property type="entry name" value="HTH_LYSR"/>
    <property type="match status" value="1"/>
</dbReference>
<evidence type="ECO:0000256" key="2">
    <source>
        <dbReference type="ARBA" id="ARBA00023015"/>
    </source>
</evidence>
<gene>
    <name evidence="6" type="primary">oxyR_2</name>
    <name evidence="6" type="ORF">ENSA7_58280</name>
</gene>
<evidence type="ECO:0000256" key="4">
    <source>
        <dbReference type="ARBA" id="ARBA00023163"/>
    </source>
</evidence>
<dbReference type="InterPro" id="IPR000847">
    <property type="entry name" value="LysR_HTH_N"/>
</dbReference>